<dbReference type="PANTHER" id="PTHR34822">
    <property type="entry name" value="GRPB DOMAIN PROTEIN (AFU_ORTHOLOGUE AFUA_1G01530)"/>
    <property type="match status" value="1"/>
</dbReference>
<dbReference type="PANTHER" id="PTHR34822:SF1">
    <property type="entry name" value="GRPB FAMILY PROTEIN"/>
    <property type="match status" value="1"/>
</dbReference>
<evidence type="ECO:0000313" key="3">
    <source>
        <dbReference type="Proteomes" id="UP001596481"/>
    </source>
</evidence>
<dbReference type="AlphaFoldDB" id="A0ABD5ZH12"/>
<protein>
    <submittedName>
        <fullName evidence="2">GrpB family protein</fullName>
    </submittedName>
</protein>
<evidence type="ECO:0000313" key="2">
    <source>
        <dbReference type="EMBL" id="MFC7204386.1"/>
    </source>
</evidence>
<sequence length="202" mass="22799">MSDEWDDESFSEPADESAGRPTDEPALGLARGTVELVSYDPRWRDAYDREVARLDPRIDEYVLGFEHVGSTSIPGLAAKPILDILALVSDLGETDALARELEELGYEERPNDEVPDRRFFARGPESRRTHYLSVTERGSECHRDQVAFRDALRADSDRRDEYESLKRALESSHRENRSAYTSAKSSFVQSVIDGASDDFDPP</sequence>
<keyword evidence="3" id="KW-1185">Reference proteome</keyword>
<feature type="region of interest" description="Disordered" evidence="1">
    <location>
        <begin position="1"/>
        <end position="29"/>
    </location>
</feature>
<proteinExistence type="predicted"/>
<dbReference type="InterPro" id="IPR043519">
    <property type="entry name" value="NT_sf"/>
</dbReference>
<evidence type="ECO:0000256" key="1">
    <source>
        <dbReference type="SAM" id="MobiDB-lite"/>
    </source>
</evidence>
<dbReference type="InterPro" id="IPR007344">
    <property type="entry name" value="GrpB/CoaE"/>
</dbReference>
<accession>A0ABD5ZH12</accession>
<gene>
    <name evidence="2" type="ORF">ACFQJC_12735</name>
</gene>
<dbReference type="SUPFAM" id="SSF81301">
    <property type="entry name" value="Nucleotidyltransferase"/>
    <property type="match status" value="1"/>
</dbReference>
<feature type="compositionally biased region" description="Acidic residues" evidence="1">
    <location>
        <begin position="1"/>
        <end position="15"/>
    </location>
</feature>
<feature type="compositionally biased region" description="Basic and acidic residues" evidence="1">
    <location>
        <begin position="168"/>
        <end position="177"/>
    </location>
</feature>
<reference evidence="2 3" key="1">
    <citation type="journal article" date="2019" name="Int. J. Syst. Evol. Microbiol.">
        <title>The Global Catalogue of Microorganisms (GCM) 10K type strain sequencing project: providing services to taxonomists for standard genome sequencing and annotation.</title>
        <authorList>
            <consortium name="The Broad Institute Genomics Platform"/>
            <consortium name="The Broad Institute Genome Sequencing Center for Infectious Disease"/>
            <person name="Wu L."/>
            <person name="Ma J."/>
        </authorList>
    </citation>
    <scope>NUCLEOTIDE SEQUENCE [LARGE SCALE GENOMIC DNA]</scope>
    <source>
        <strain evidence="2 3">DSM 29988</strain>
    </source>
</reference>
<comment type="caution">
    <text evidence="2">The sequence shown here is derived from an EMBL/GenBank/DDBJ whole genome shotgun (WGS) entry which is preliminary data.</text>
</comment>
<dbReference type="Gene3D" id="3.30.460.10">
    <property type="entry name" value="Beta Polymerase, domain 2"/>
    <property type="match status" value="1"/>
</dbReference>
<feature type="compositionally biased region" description="Polar residues" evidence="1">
    <location>
        <begin position="178"/>
        <end position="189"/>
    </location>
</feature>
<name>A0ABD5ZH12_9EURY</name>
<feature type="region of interest" description="Disordered" evidence="1">
    <location>
        <begin position="168"/>
        <end position="202"/>
    </location>
</feature>
<dbReference type="EMBL" id="JBHTAA010000005">
    <property type="protein sequence ID" value="MFC7204386.1"/>
    <property type="molecule type" value="Genomic_DNA"/>
</dbReference>
<dbReference type="RefSeq" id="WP_390224040.1">
    <property type="nucleotide sequence ID" value="NZ_JBHTAA010000005.1"/>
</dbReference>
<dbReference type="Pfam" id="PF04229">
    <property type="entry name" value="GrpB"/>
    <property type="match status" value="1"/>
</dbReference>
<dbReference type="Proteomes" id="UP001596481">
    <property type="component" value="Unassembled WGS sequence"/>
</dbReference>
<organism evidence="2 3">
    <name type="scientific">Haloferax namakaokahaiae</name>
    <dbReference type="NCBI Taxonomy" id="1748331"/>
    <lineage>
        <taxon>Archaea</taxon>
        <taxon>Methanobacteriati</taxon>
        <taxon>Methanobacteriota</taxon>
        <taxon>Stenosarchaea group</taxon>
        <taxon>Halobacteria</taxon>
        <taxon>Halobacteriales</taxon>
        <taxon>Haloferacaceae</taxon>
        <taxon>Haloferax</taxon>
    </lineage>
</organism>